<organism evidence="3 4">
    <name type="scientific">Nonomuraea antimicrobica</name>
    <dbReference type="NCBI Taxonomy" id="561173"/>
    <lineage>
        <taxon>Bacteria</taxon>
        <taxon>Bacillati</taxon>
        <taxon>Actinomycetota</taxon>
        <taxon>Actinomycetes</taxon>
        <taxon>Streptosporangiales</taxon>
        <taxon>Streptosporangiaceae</taxon>
        <taxon>Nonomuraea</taxon>
    </lineage>
</organism>
<accession>A0ABP7BC26</accession>
<keyword evidence="4" id="KW-1185">Reference proteome</keyword>
<feature type="domain" description="AMP-binding enzyme C-terminal" evidence="2">
    <location>
        <begin position="9"/>
        <end position="75"/>
    </location>
</feature>
<feature type="transmembrane region" description="Helical" evidence="1">
    <location>
        <begin position="104"/>
        <end position="125"/>
    </location>
</feature>
<evidence type="ECO:0000259" key="2">
    <source>
        <dbReference type="Pfam" id="PF13193"/>
    </source>
</evidence>
<evidence type="ECO:0000256" key="1">
    <source>
        <dbReference type="SAM" id="Phobius"/>
    </source>
</evidence>
<name>A0ABP7BC26_9ACTN</name>
<feature type="transmembrane region" description="Helical" evidence="1">
    <location>
        <begin position="137"/>
        <end position="162"/>
    </location>
</feature>
<dbReference type="InterPro" id="IPR045851">
    <property type="entry name" value="AMP-bd_C_sf"/>
</dbReference>
<sequence>MGVTVTEGELEQGSARHPAVTECVVVEGEQMIAYVVVGETDGKRHAEFLTELVPRRRLPKVVAVVPALPRTPDGKIDIEALPLPVEGQRPVGGKGSHATGGSGSAVIGGTLLFGFLAAATTNMFWPFSTDLSGVPLPWAALFFVLYLCEWASFGLGVMVLLWSRPALARLGRSAPLTTAAWLALTWLLVAWWPQDNFYRLAAKTDWPRQAALVYGFNITLMIAAVVLVVFVARRRR</sequence>
<keyword evidence="1" id="KW-0472">Membrane</keyword>
<protein>
    <recommendedName>
        <fullName evidence="2">AMP-binding enzyme C-terminal domain-containing protein</fullName>
    </recommendedName>
</protein>
<gene>
    <name evidence="3" type="ORF">GCM10022224_017030</name>
</gene>
<comment type="caution">
    <text evidence="3">The sequence shown here is derived from an EMBL/GenBank/DDBJ whole genome shotgun (WGS) entry which is preliminary data.</text>
</comment>
<dbReference type="RefSeq" id="WP_344874740.1">
    <property type="nucleotide sequence ID" value="NZ_BAAAZP010000027.1"/>
</dbReference>
<dbReference type="InterPro" id="IPR025110">
    <property type="entry name" value="AMP-bd_C"/>
</dbReference>
<feature type="transmembrane region" description="Helical" evidence="1">
    <location>
        <begin position="212"/>
        <end position="232"/>
    </location>
</feature>
<proteinExistence type="predicted"/>
<dbReference type="EMBL" id="BAAAZP010000027">
    <property type="protein sequence ID" value="GAA3654632.1"/>
    <property type="molecule type" value="Genomic_DNA"/>
</dbReference>
<feature type="transmembrane region" description="Helical" evidence="1">
    <location>
        <begin position="174"/>
        <end position="192"/>
    </location>
</feature>
<keyword evidence="1" id="KW-1133">Transmembrane helix</keyword>
<dbReference type="SUPFAM" id="SSF56801">
    <property type="entry name" value="Acetyl-CoA synthetase-like"/>
    <property type="match status" value="1"/>
</dbReference>
<evidence type="ECO:0000313" key="4">
    <source>
        <dbReference type="Proteomes" id="UP001500902"/>
    </source>
</evidence>
<evidence type="ECO:0000313" key="3">
    <source>
        <dbReference type="EMBL" id="GAA3654632.1"/>
    </source>
</evidence>
<dbReference type="Pfam" id="PF13193">
    <property type="entry name" value="AMP-binding_C"/>
    <property type="match status" value="1"/>
</dbReference>
<keyword evidence="1" id="KW-0812">Transmembrane</keyword>
<dbReference type="Proteomes" id="UP001500902">
    <property type="component" value="Unassembled WGS sequence"/>
</dbReference>
<reference evidence="4" key="1">
    <citation type="journal article" date="2019" name="Int. J. Syst. Evol. Microbiol.">
        <title>The Global Catalogue of Microorganisms (GCM) 10K type strain sequencing project: providing services to taxonomists for standard genome sequencing and annotation.</title>
        <authorList>
            <consortium name="The Broad Institute Genomics Platform"/>
            <consortium name="The Broad Institute Genome Sequencing Center for Infectious Disease"/>
            <person name="Wu L."/>
            <person name="Ma J."/>
        </authorList>
    </citation>
    <scope>NUCLEOTIDE SEQUENCE [LARGE SCALE GENOMIC DNA]</scope>
    <source>
        <strain evidence="4">JCM 16904</strain>
    </source>
</reference>
<dbReference type="Gene3D" id="3.30.300.30">
    <property type="match status" value="1"/>
</dbReference>